<dbReference type="EMBL" id="AP018930">
    <property type="protein sequence ID" value="BBG25620.1"/>
    <property type="molecule type" value="Genomic_DNA"/>
</dbReference>
<accession>A0A510DRP3</accession>
<accession>A0A510E0A2</accession>
<dbReference type="GeneID" id="41716642"/>
<gene>
    <name evidence="1" type="ORF">IC006_0143</name>
    <name evidence="2" type="ORF">IC007_0125</name>
</gene>
<dbReference type="RefSeq" id="WP_054845426.1">
    <property type="nucleotide sequence ID" value="NZ_AP018929.1"/>
</dbReference>
<evidence type="ECO:0000313" key="3">
    <source>
        <dbReference type="Proteomes" id="UP000322983"/>
    </source>
</evidence>
<sequence>MENPQWSRMEIGMRRETLLYAVLISADRTEYTEVEPVAKVGHLLLFVQSFPFAVTARENQGVTKIESSEITFGSFLNLLKGMAYDLIITNESCWIGKMLKAVLDSLKDSEG</sequence>
<reference evidence="4" key="1">
    <citation type="submission" date="2018-09" db="EMBL/GenBank/DDBJ databases">
        <title>Complete Genome Sequencing of Sulfolobus sp. JCM 16834.</title>
        <authorList>
            <person name="Kato S."/>
            <person name="Itoh T."/>
            <person name="Ohkuma M."/>
        </authorList>
    </citation>
    <scope>NUCLEOTIDE SEQUENCE [LARGE SCALE GENOMIC DNA]</scope>
    <source>
        <strain evidence="4">IC-007</strain>
    </source>
</reference>
<evidence type="ECO:0000313" key="4">
    <source>
        <dbReference type="Proteomes" id="UP000325030"/>
    </source>
</evidence>
<organism evidence="2 4">
    <name type="scientific">Sulfuracidifex tepidarius</name>
    <dbReference type="NCBI Taxonomy" id="1294262"/>
    <lineage>
        <taxon>Archaea</taxon>
        <taxon>Thermoproteota</taxon>
        <taxon>Thermoprotei</taxon>
        <taxon>Sulfolobales</taxon>
        <taxon>Sulfolobaceae</taxon>
        <taxon>Sulfuracidifex</taxon>
    </lineage>
</organism>
<dbReference type="AlphaFoldDB" id="A0A510E0A2"/>
<reference evidence="2 3" key="2">
    <citation type="journal article" date="2020" name="Int. J. Syst. Evol. Microbiol.">
        <title>Sulfuracidifex tepidarius gen. nov., sp. nov. and transfer of Sulfolobus metallicus Huber and Stetter 1992 to the genus Sulfuracidifex as Sulfuracidifex metallicus comb. nov.</title>
        <authorList>
            <person name="Itoh T."/>
            <person name="Miura T."/>
            <person name="Sakai H.D."/>
            <person name="Kato S."/>
            <person name="Ohkuma M."/>
            <person name="Takashina T."/>
        </authorList>
    </citation>
    <scope>NUCLEOTIDE SEQUENCE</scope>
    <source>
        <strain evidence="1 3">IC-006</strain>
        <strain evidence="2">IC-007</strain>
    </source>
</reference>
<dbReference type="KEGG" id="step:IC006_0143"/>
<dbReference type="EMBL" id="AP018929">
    <property type="protein sequence ID" value="BBG22859.1"/>
    <property type="molecule type" value="Genomic_DNA"/>
</dbReference>
<keyword evidence="3" id="KW-1185">Reference proteome</keyword>
<dbReference type="Proteomes" id="UP000322983">
    <property type="component" value="Chromosome"/>
</dbReference>
<proteinExistence type="predicted"/>
<evidence type="ECO:0000313" key="2">
    <source>
        <dbReference type="EMBL" id="BBG25620.1"/>
    </source>
</evidence>
<name>A0A510E0A2_9CREN</name>
<protein>
    <submittedName>
        <fullName evidence="2">Uncharacterized protein</fullName>
    </submittedName>
</protein>
<evidence type="ECO:0000313" key="1">
    <source>
        <dbReference type="EMBL" id="BBG22859.1"/>
    </source>
</evidence>
<dbReference type="Proteomes" id="UP000325030">
    <property type="component" value="Chromosome"/>
</dbReference>